<dbReference type="InterPro" id="IPR030855">
    <property type="entry name" value="Bifunct_BirA"/>
</dbReference>
<dbReference type="PANTHER" id="PTHR12835">
    <property type="entry name" value="BIOTIN PROTEIN LIGASE"/>
    <property type="match status" value="1"/>
</dbReference>
<dbReference type="SUPFAM" id="SSF46785">
    <property type="entry name" value="Winged helix' DNA-binding domain"/>
    <property type="match status" value="1"/>
</dbReference>
<dbReference type="Pfam" id="PF08279">
    <property type="entry name" value="HTH_11"/>
    <property type="match status" value="1"/>
</dbReference>
<reference evidence="4" key="1">
    <citation type="journal article" date="2021" name="PeerJ">
        <title>Extensive microbial diversity within the chicken gut microbiome revealed by metagenomics and culture.</title>
        <authorList>
            <person name="Gilroy R."/>
            <person name="Ravi A."/>
            <person name="Getino M."/>
            <person name="Pursley I."/>
            <person name="Horton D.L."/>
            <person name="Alikhan N.F."/>
            <person name="Baker D."/>
            <person name="Gharbi K."/>
            <person name="Hall N."/>
            <person name="Watson M."/>
            <person name="Adriaenssens E.M."/>
            <person name="Foster-Nyarko E."/>
            <person name="Jarju S."/>
            <person name="Secka A."/>
            <person name="Antonio M."/>
            <person name="Oren A."/>
            <person name="Chaudhuri R.R."/>
            <person name="La Ragione R."/>
            <person name="Hildebrand F."/>
            <person name="Pallen M.J."/>
        </authorList>
    </citation>
    <scope>NUCLEOTIDE SEQUENCE</scope>
    <source>
        <strain evidence="4">3436</strain>
    </source>
</reference>
<dbReference type="GO" id="GO:0009249">
    <property type="term" value="P:protein lipoylation"/>
    <property type="evidence" value="ECO:0007669"/>
    <property type="project" value="UniProtKB-ARBA"/>
</dbReference>
<keyword evidence="1 2" id="KW-0436">Ligase</keyword>
<dbReference type="Pfam" id="PF03099">
    <property type="entry name" value="BPL_LplA_LipB"/>
    <property type="match status" value="1"/>
</dbReference>
<dbReference type="GO" id="GO:0005524">
    <property type="term" value="F:ATP binding"/>
    <property type="evidence" value="ECO:0007669"/>
    <property type="project" value="UniProtKB-UniRule"/>
</dbReference>
<dbReference type="Proteomes" id="UP000824031">
    <property type="component" value="Unassembled WGS sequence"/>
</dbReference>
<dbReference type="GO" id="GO:0006355">
    <property type="term" value="P:regulation of DNA-templated transcription"/>
    <property type="evidence" value="ECO:0007669"/>
    <property type="project" value="UniProtKB-UniRule"/>
</dbReference>
<dbReference type="HAMAP" id="MF_00978">
    <property type="entry name" value="Bifunct_BirA"/>
    <property type="match status" value="1"/>
</dbReference>
<keyword evidence="2" id="KW-0678">Repressor</keyword>
<evidence type="ECO:0000256" key="2">
    <source>
        <dbReference type="HAMAP-Rule" id="MF_00978"/>
    </source>
</evidence>
<keyword evidence="2" id="KW-0092">Biotin</keyword>
<evidence type="ECO:0000259" key="3">
    <source>
        <dbReference type="PROSITE" id="PS51733"/>
    </source>
</evidence>
<protein>
    <recommendedName>
        <fullName evidence="2">Bifunctional ligase/repressor BirA</fullName>
    </recommendedName>
    <alternativeName>
        <fullName evidence="2">Biotin--[acetyl-CoA-carboxylase] ligase</fullName>
        <ecNumber evidence="2">6.3.4.15</ecNumber>
    </alternativeName>
    <alternativeName>
        <fullName evidence="2">Biotin--protein ligase</fullName>
    </alternativeName>
    <alternativeName>
        <fullName evidence="2">Biotin-[acetyl-CoA carboxylase] synthetase</fullName>
    </alternativeName>
</protein>
<dbReference type="GO" id="GO:0003677">
    <property type="term" value="F:DNA binding"/>
    <property type="evidence" value="ECO:0007669"/>
    <property type="project" value="UniProtKB-UniRule"/>
</dbReference>
<keyword evidence="2" id="KW-0804">Transcription</keyword>
<accession>A0A9D2F280</accession>
<feature type="binding site" evidence="2">
    <location>
        <position position="186"/>
    </location>
    <ligand>
        <name>biotin</name>
        <dbReference type="ChEBI" id="CHEBI:57586"/>
    </ligand>
</feature>
<evidence type="ECO:0000256" key="1">
    <source>
        <dbReference type="ARBA" id="ARBA00022598"/>
    </source>
</evidence>
<dbReference type="InterPro" id="IPR004143">
    <property type="entry name" value="BPL_LPL_catalytic"/>
</dbReference>
<dbReference type="Gene3D" id="3.30.930.10">
    <property type="entry name" value="Bira Bifunctional Protein, Domain 2"/>
    <property type="match status" value="1"/>
</dbReference>
<dbReference type="PANTHER" id="PTHR12835:SF5">
    <property type="entry name" value="BIOTIN--PROTEIN LIGASE"/>
    <property type="match status" value="1"/>
</dbReference>
<feature type="binding site" evidence="2">
    <location>
        <begin position="120"/>
        <end position="122"/>
    </location>
    <ligand>
        <name>biotin</name>
        <dbReference type="ChEBI" id="CHEBI:57586"/>
    </ligand>
</feature>
<dbReference type="EMBL" id="DXBO01000090">
    <property type="protein sequence ID" value="HIZ48259.1"/>
    <property type="molecule type" value="Genomic_DNA"/>
</dbReference>
<dbReference type="SUPFAM" id="SSF55681">
    <property type="entry name" value="Class II aaRS and biotin synthetases"/>
    <property type="match status" value="1"/>
</dbReference>
<dbReference type="GO" id="GO:0004077">
    <property type="term" value="F:biotin--[biotin carboxyl-carrier protein] ligase activity"/>
    <property type="evidence" value="ECO:0007669"/>
    <property type="project" value="UniProtKB-UniRule"/>
</dbReference>
<evidence type="ECO:0000313" key="4">
    <source>
        <dbReference type="EMBL" id="HIZ48259.1"/>
    </source>
</evidence>
<dbReference type="EC" id="6.3.4.15" evidence="2"/>
<dbReference type="GO" id="GO:0016740">
    <property type="term" value="F:transferase activity"/>
    <property type="evidence" value="ECO:0007669"/>
    <property type="project" value="UniProtKB-ARBA"/>
</dbReference>
<evidence type="ECO:0000313" key="5">
    <source>
        <dbReference type="Proteomes" id="UP000824031"/>
    </source>
</evidence>
<keyword evidence="2" id="KW-0238">DNA-binding</keyword>
<gene>
    <name evidence="2" type="primary">birA</name>
    <name evidence="4" type="ORF">H9810_06035</name>
</gene>
<comment type="similarity">
    <text evidence="2">Belongs to the biotin--protein ligase family.</text>
</comment>
<comment type="caution">
    <text evidence="4">The sequence shown here is derived from an EMBL/GenBank/DDBJ whole genome shotgun (WGS) entry which is preliminary data.</text>
</comment>
<feature type="domain" description="BPL/LPL catalytic" evidence="3">
    <location>
        <begin position="76"/>
        <end position="261"/>
    </location>
</feature>
<dbReference type="InterPro" id="IPR013196">
    <property type="entry name" value="HTH_11"/>
</dbReference>
<dbReference type="InterPro" id="IPR036388">
    <property type="entry name" value="WH-like_DNA-bd_sf"/>
</dbReference>
<dbReference type="InterPro" id="IPR036390">
    <property type="entry name" value="WH_DNA-bd_sf"/>
</dbReference>
<dbReference type="PROSITE" id="PS51733">
    <property type="entry name" value="BPL_LPL_CATALYTIC"/>
    <property type="match status" value="1"/>
</dbReference>
<dbReference type="GO" id="GO:0005737">
    <property type="term" value="C:cytoplasm"/>
    <property type="evidence" value="ECO:0007669"/>
    <property type="project" value="TreeGrafter"/>
</dbReference>
<feature type="binding site" evidence="2">
    <location>
        <position position="116"/>
    </location>
    <ligand>
        <name>biotin</name>
        <dbReference type="ChEBI" id="CHEBI:57586"/>
    </ligand>
</feature>
<name>A0A9D2F280_9FIRM</name>
<dbReference type="NCBIfam" id="TIGR00121">
    <property type="entry name" value="birA_ligase"/>
    <property type="match status" value="1"/>
</dbReference>
<keyword evidence="2" id="KW-0805">Transcription regulation</keyword>
<organism evidence="4 5">
    <name type="scientific">Candidatus Gemmiger excrementavium</name>
    <dbReference type="NCBI Taxonomy" id="2838608"/>
    <lineage>
        <taxon>Bacteria</taxon>
        <taxon>Bacillati</taxon>
        <taxon>Bacillota</taxon>
        <taxon>Clostridia</taxon>
        <taxon>Eubacteriales</taxon>
        <taxon>Gemmiger</taxon>
    </lineage>
</organism>
<keyword evidence="2" id="KW-0067">ATP-binding</keyword>
<dbReference type="Gene3D" id="1.10.10.10">
    <property type="entry name" value="Winged helix-like DNA-binding domain superfamily/Winged helix DNA-binding domain"/>
    <property type="match status" value="1"/>
</dbReference>
<dbReference type="AlphaFoldDB" id="A0A9D2F280"/>
<reference evidence="4" key="2">
    <citation type="submission" date="2021-04" db="EMBL/GenBank/DDBJ databases">
        <authorList>
            <person name="Gilroy R."/>
        </authorList>
    </citation>
    <scope>NUCLEOTIDE SEQUENCE</scope>
    <source>
        <strain evidence="4">3436</strain>
    </source>
</reference>
<sequence>MVKSQILAALDAARGRYLSGQELADRLGVSRTAVWKAVAALRGDGIPIQAVTNRGYTLAANADLLHADAVTALLEPKVAAALRVEVYDRLPGTNAALRTRAADGAPEGLVLIAQAQSAGRGRSGRSFFSPPGGLYMSLLLRPEIAAHQAVFLTVMAAVAAARAAEQVSGGSLQIKWVNDLWKEGRKVCGILTEASLDVESGLLEYAIVGPGFNLIPPAEGWPPELDGIAGSLFMSSAPPGARARLAAAFLNEFWPLYRSGRRRDYLPDYLSRQVLPGRHVEVRPGGAPPYGATVLGVDQDCHLLVRPDGRRTTLALNSGEVQIVPGPPTTYQK</sequence>
<dbReference type="CDD" id="cd16442">
    <property type="entry name" value="BPL"/>
    <property type="match status" value="1"/>
</dbReference>
<comment type="caution">
    <text evidence="2">Lacks conserved residue(s) required for the propagation of feature annotation.</text>
</comment>
<feature type="DNA-binding region" description="H-T-H motif" evidence="2">
    <location>
        <begin position="20"/>
        <end position="39"/>
    </location>
</feature>
<dbReference type="InterPro" id="IPR004408">
    <property type="entry name" value="Biotin_CoA_COase_ligase"/>
</dbReference>
<comment type="function">
    <text evidence="2">Acts both as a biotin--[acetyl-CoA-carboxylase] ligase and a repressor.</text>
</comment>
<dbReference type="InterPro" id="IPR045864">
    <property type="entry name" value="aa-tRNA-synth_II/BPL/LPL"/>
</dbReference>
<comment type="catalytic activity">
    <reaction evidence="2">
        <text>biotin + L-lysyl-[protein] + ATP = N(6)-biotinyl-L-lysyl-[protein] + AMP + diphosphate + H(+)</text>
        <dbReference type="Rhea" id="RHEA:11756"/>
        <dbReference type="Rhea" id="RHEA-COMP:9752"/>
        <dbReference type="Rhea" id="RHEA-COMP:10505"/>
        <dbReference type="ChEBI" id="CHEBI:15378"/>
        <dbReference type="ChEBI" id="CHEBI:29969"/>
        <dbReference type="ChEBI" id="CHEBI:30616"/>
        <dbReference type="ChEBI" id="CHEBI:33019"/>
        <dbReference type="ChEBI" id="CHEBI:57586"/>
        <dbReference type="ChEBI" id="CHEBI:83144"/>
        <dbReference type="ChEBI" id="CHEBI:456215"/>
        <dbReference type="EC" id="6.3.4.15"/>
    </reaction>
</comment>
<keyword evidence="2" id="KW-0547">Nucleotide-binding</keyword>
<proteinExistence type="inferred from homology"/>